<name>A0ACC2VVP4_9TREE</name>
<evidence type="ECO:0000313" key="1">
    <source>
        <dbReference type="EMBL" id="KAJ9102497.1"/>
    </source>
</evidence>
<sequence length="686" mass="75933">MQSVTSPDQLSFDDFLNFKTPTTASGNDSNSLSFSLIPPTPHEMRGQSFASPLQYAPSVGSGLPFAMQSPPPFGGIMSPKTEQPSHTLRPVSGFRSTNVGEHRRSGSISSQGHRHEPYKHSSRQSSISSLSAAVQGSDGNSSDWQWESGVDEGKLSTDTEAFSSSPLHAGLSICPADLQGINPGIFQIQNAFATSAVKNSPPKPDSRDNQDETDSQSDQDSEGEMSRVPHPRHNAPKLQAVPLSKIKREVSPSSTRSARSGVTRRARETKPTSYREQSEVLDSPILVTAITSSGKKSHARKRPQDHIPRPRNAFILFRKHVVDSKLIPPEVEIRHQNISVVVAKMWAEADNVTKSRFQEQARLEKEQHMRDYPNYKYQPVYRRSQVVRRQIKADPVEEKKCALVANLLLDGKNGDELKKETKRAVERSNKQRVKVARSLAEASDSQSVYGSEHFPSLTDGEQASEDEHTQLSASTPVTHRAGESSGTPSTARAAPSVVSDLRHQLASHDFMQSTSVSRMSHQGPTFPQPYAGPSHTTGNGQMGATSYIYAGNGNMMFDPQDIFALNQGGQGMQHVQQMQPSMAPPSHYVLAMNNDAAELQYVQQNDMQQNNQFNMTMQQQQQQQQLQQQQLQQQMQAAQMQSALQPMPQQQDPMLWPPMSDEDLLGYADAFNMLTDYSGNPWPNMM</sequence>
<dbReference type="Proteomes" id="UP001227268">
    <property type="component" value="Unassembled WGS sequence"/>
</dbReference>
<dbReference type="EMBL" id="JASBWT010000008">
    <property type="protein sequence ID" value="KAJ9102497.1"/>
    <property type="molecule type" value="Genomic_DNA"/>
</dbReference>
<gene>
    <name evidence="1" type="ORF">QFC21_002897</name>
</gene>
<comment type="caution">
    <text evidence="1">The sequence shown here is derived from an EMBL/GenBank/DDBJ whole genome shotgun (WGS) entry which is preliminary data.</text>
</comment>
<evidence type="ECO:0000313" key="2">
    <source>
        <dbReference type="Proteomes" id="UP001227268"/>
    </source>
</evidence>
<proteinExistence type="predicted"/>
<accession>A0ACC2VVP4</accession>
<keyword evidence="2" id="KW-1185">Reference proteome</keyword>
<reference evidence="1" key="1">
    <citation type="submission" date="2023-04" db="EMBL/GenBank/DDBJ databases">
        <title>Draft Genome sequencing of Naganishia species isolated from polar environments using Oxford Nanopore Technology.</title>
        <authorList>
            <person name="Leo P."/>
            <person name="Venkateswaran K."/>
        </authorList>
    </citation>
    <scope>NUCLEOTIDE SEQUENCE</scope>
    <source>
        <strain evidence="1">MNA-CCFEE 5423</strain>
    </source>
</reference>
<protein>
    <submittedName>
        <fullName evidence="1">Uncharacterized protein</fullName>
    </submittedName>
</protein>
<organism evidence="1 2">
    <name type="scientific">Naganishia friedmannii</name>
    <dbReference type="NCBI Taxonomy" id="89922"/>
    <lineage>
        <taxon>Eukaryota</taxon>
        <taxon>Fungi</taxon>
        <taxon>Dikarya</taxon>
        <taxon>Basidiomycota</taxon>
        <taxon>Agaricomycotina</taxon>
        <taxon>Tremellomycetes</taxon>
        <taxon>Filobasidiales</taxon>
        <taxon>Filobasidiaceae</taxon>
        <taxon>Naganishia</taxon>
    </lineage>
</organism>